<evidence type="ECO:0000256" key="1">
    <source>
        <dbReference type="ARBA" id="ARBA00022849"/>
    </source>
</evidence>
<evidence type="ECO:0000313" key="3">
    <source>
        <dbReference type="EMBL" id="EAQ99504.1"/>
    </source>
</evidence>
<gene>
    <name evidence="3" type="ORF">KT71_17581</name>
</gene>
<proteinExistence type="predicted"/>
<dbReference type="eggNOG" id="COG0394">
    <property type="taxonomic scope" value="Bacteria"/>
</dbReference>
<evidence type="ECO:0000313" key="4">
    <source>
        <dbReference type="Proteomes" id="UP000019205"/>
    </source>
</evidence>
<dbReference type="GO" id="GO:0008794">
    <property type="term" value="F:arsenate reductase (glutaredoxin) activity"/>
    <property type="evidence" value="ECO:0007669"/>
    <property type="project" value="UniProtKB-EC"/>
</dbReference>
<comment type="caution">
    <text evidence="3">The sequence shown here is derived from an EMBL/GenBank/DDBJ whole genome shotgun (WGS) entry which is preliminary data.</text>
</comment>
<reference evidence="3 4" key="2">
    <citation type="journal article" date="2009" name="PLoS ONE">
        <title>The photosynthetic apparatus and its regulation in the aerobic gammaproteobacterium Congregibacter litoralis gen. nov., sp. nov.</title>
        <authorList>
            <person name="Spring S."/>
            <person name="Lunsdorf H."/>
            <person name="Fuchs B.M."/>
            <person name="Tindall B.J."/>
        </authorList>
    </citation>
    <scope>NUCLEOTIDE SEQUENCE [LARGE SCALE GENOMIC DNA]</scope>
    <source>
        <strain evidence="3">KT71</strain>
    </source>
</reference>
<dbReference type="Proteomes" id="UP000019205">
    <property type="component" value="Chromosome"/>
</dbReference>
<reference evidence="3 4" key="1">
    <citation type="journal article" date="2007" name="Proc. Natl. Acad. Sci. U.S.A.">
        <title>Characterization of a marine gammaproteobacterium capable of aerobic anoxygenic photosynthesis.</title>
        <authorList>
            <person name="Fuchs B.M."/>
            <person name="Spring S."/>
            <person name="Teeling H."/>
            <person name="Quast C."/>
            <person name="Wulf J."/>
            <person name="Schattenhofer M."/>
            <person name="Yan S."/>
            <person name="Ferriera S."/>
            <person name="Johnson J."/>
            <person name="Glockner F.O."/>
            <person name="Amann R."/>
        </authorList>
    </citation>
    <scope>NUCLEOTIDE SEQUENCE [LARGE SCALE GENOMIC DNA]</scope>
    <source>
        <strain evidence="3">KT71</strain>
    </source>
</reference>
<dbReference type="RefSeq" id="WP_008295961.1">
    <property type="nucleotide sequence ID" value="NZ_CM002299.1"/>
</dbReference>
<name>A4A481_9GAMM</name>
<dbReference type="SMART" id="SM00226">
    <property type="entry name" value="LMWPc"/>
    <property type="match status" value="1"/>
</dbReference>
<dbReference type="SUPFAM" id="SSF52788">
    <property type="entry name" value="Phosphotyrosine protein phosphatases I"/>
    <property type="match status" value="1"/>
</dbReference>
<protein>
    <submittedName>
        <fullName evidence="3">Protein-tyrosine-phosphatase</fullName>
        <ecNumber evidence="3">1.20.4.1</ecNumber>
    </submittedName>
</protein>
<dbReference type="CDD" id="cd16345">
    <property type="entry name" value="LMWP_ArsC"/>
    <property type="match status" value="1"/>
</dbReference>
<dbReference type="GO" id="GO:0046685">
    <property type="term" value="P:response to arsenic-containing substance"/>
    <property type="evidence" value="ECO:0007669"/>
    <property type="project" value="UniProtKB-KW"/>
</dbReference>
<dbReference type="HOGENOM" id="CLU_071415_3_0_6"/>
<dbReference type="PANTHER" id="PTHR43428">
    <property type="entry name" value="ARSENATE REDUCTASE"/>
    <property type="match status" value="1"/>
</dbReference>
<keyword evidence="1" id="KW-0059">Arsenical resistance</keyword>
<evidence type="ECO:0000259" key="2">
    <source>
        <dbReference type="SMART" id="SM00226"/>
    </source>
</evidence>
<dbReference type="AlphaFoldDB" id="A4A481"/>
<dbReference type="Pfam" id="PF01451">
    <property type="entry name" value="LMWPc"/>
    <property type="match status" value="1"/>
</dbReference>
<dbReference type="InterPro" id="IPR036196">
    <property type="entry name" value="Ptyr_pPase_sf"/>
</dbReference>
<organism evidence="3 4">
    <name type="scientific">Congregibacter litoralis KT71</name>
    <dbReference type="NCBI Taxonomy" id="314285"/>
    <lineage>
        <taxon>Bacteria</taxon>
        <taxon>Pseudomonadati</taxon>
        <taxon>Pseudomonadota</taxon>
        <taxon>Gammaproteobacteria</taxon>
        <taxon>Cellvibrionales</taxon>
        <taxon>Halieaceae</taxon>
        <taxon>Congregibacter</taxon>
    </lineage>
</organism>
<dbReference type="EC" id="1.20.4.1" evidence="3"/>
<dbReference type="OrthoDB" id="9793058at2"/>
<dbReference type="STRING" id="314285.KT71_17581"/>
<dbReference type="EMBL" id="AAOA02000001">
    <property type="protein sequence ID" value="EAQ99504.1"/>
    <property type="molecule type" value="Genomic_DNA"/>
</dbReference>
<keyword evidence="4" id="KW-1185">Reference proteome</keyword>
<dbReference type="InterPro" id="IPR023485">
    <property type="entry name" value="Ptyr_pPase"/>
</dbReference>
<keyword evidence="3" id="KW-0560">Oxidoreductase</keyword>
<feature type="domain" description="Phosphotyrosine protein phosphatase I" evidence="2">
    <location>
        <begin position="2"/>
        <end position="136"/>
    </location>
</feature>
<dbReference type="PANTHER" id="PTHR43428:SF1">
    <property type="entry name" value="ARSENATE REDUCTASE"/>
    <property type="match status" value="1"/>
</dbReference>
<accession>A4A481</accession>
<sequence length="136" mass="14917">MKKVLVLCTGNSCRSVMAEALINHLGAGHYTAVSAGSFPAGYVHPGSLETLARHQVPVDKPRSKSWDEFSAHHFDLVLAVCDEAAKETCPAFPGRFERKHWSIPDPAKAEGSEAEVQRAFDDAFNLLKDRIEAELL</sequence>
<dbReference type="Gene3D" id="3.40.50.2300">
    <property type="match status" value="1"/>
</dbReference>